<dbReference type="OrthoDB" id="3214861at2759"/>
<keyword evidence="1" id="KW-0812">Transmembrane</keyword>
<organism evidence="3 4">
    <name type="scientific">Psilocybe cf. subviscida</name>
    <dbReference type="NCBI Taxonomy" id="2480587"/>
    <lineage>
        <taxon>Eukaryota</taxon>
        <taxon>Fungi</taxon>
        <taxon>Dikarya</taxon>
        <taxon>Basidiomycota</taxon>
        <taxon>Agaricomycotina</taxon>
        <taxon>Agaricomycetes</taxon>
        <taxon>Agaricomycetidae</taxon>
        <taxon>Agaricales</taxon>
        <taxon>Agaricineae</taxon>
        <taxon>Strophariaceae</taxon>
        <taxon>Psilocybe</taxon>
    </lineage>
</organism>
<comment type="caution">
    <text evidence="3">The sequence shown here is derived from an EMBL/GenBank/DDBJ whole genome shotgun (WGS) entry which is preliminary data.</text>
</comment>
<dbReference type="AlphaFoldDB" id="A0A8H5BC50"/>
<feature type="transmembrane region" description="Helical" evidence="1">
    <location>
        <begin position="128"/>
        <end position="156"/>
    </location>
</feature>
<dbReference type="InterPro" id="IPR045339">
    <property type="entry name" value="DUF6534"/>
</dbReference>
<feature type="domain" description="DUF6534" evidence="2">
    <location>
        <begin position="100"/>
        <end position="187"/>
    </location>
</feature>
<accession>A0A8H5BC50</accession>
<evidence type="ECO:0000259" key="2">
    <source>
        <dbReference type="Pfam" id="PF20152"/>
    </source>
</evidence>
<protein>
    <recommendedName>
        <fullName evidence="2">DUF6534 domain-containing protein</fullName>
    </recommendedName>
</protein>
<proteinExistence type="predicted"/>
<sequence length="279" mass="30964">MVTTGVCVLEVRGRKWQQLMQRSVDRCLRDVILSFGAILPGGCPYVSLWTPTAILEAISPSTHRDLGRGYIWFASRAFQLHTFDRINTASTYLYVSFAAAVAADSTVAISLCALLFHSRTGIKRTDSIVRILMAFSINTGLLTSICALACLITYAIWPKNFIFIGFYFVLSKLYVNSLLASLNARSSLIEKDTSYSTDRETASASERTTGMDIRPTTLHLTMQDRSLGSTYGTATKDAVGPTELYTENVNYVHHQGDEQDHDPRRRRNDLIMDAAGTPV</sequence>
<feature type="transmembrane region" description="Helical" evidence="1">
    <location>
        <begin position="92"/>
        <end position="116"/>
    </location>
</feature>
<dbReference type="Pfam" id="PF20152">
    <property type="entry name" value="DUF6534"/>
    <property type="match status" value="1"/>
</dbReference>
<dbReference type="PANTHER" id="PTHR40465">
    <property type="entry name" value="CHROMOSOME 1, WHOLE GENOME SHOTGUN SEQUENCE"/>
    <property type="match status" value="1"/>
</dbReference>
<keyword evidence="1" id="KW-0472">Membrane</keyword>
<reference evidence="3 4" key="1">
    <citation type="journal article" date="2020" name="ISME J.">
        <title>Uncovering the hidden diversity of litter-decomposition mechanisms in mushroom-forming fungi.</title>
        <authorList>
            <person name="Floudas D."/>
            <person name="Bentzer J."/>
            <person name="Ahren D."/>
            <person name="Johansson T."/>
            <person name="Persson P."/>
            <person name="Tunlid A."/>
        </authorList>
    </citation>
    <scope>NUCLEOTIDE SEQUENCE [LARGE SCALE GENOMIC DNA]</scope>
    <source>
        <strain evidence="3 4">CBS 101986</strain>
    </source>
</reference>
<dbReference type="EMBL" id="JAACJJ010000029">
    <property type="protein sequence ID" value="KAF5319718.1"/>
    <property type="molecule type" value="Genomic_DNA"/>
</dbReference>
<keyword evidence="4" id="KW-1185">Reference proteome</keyword>
<feature type="transmembrane region" description="Helical" evidence="1">
    <location>
        <begin position="162"/>
        <end position="182"/>
    </location>
</feature>
<dbReference type="PANTHER" id="PTHR40465:SF1">
    <property type="entry name" value="DUF6534 DOMAIN-CONTAINING PROTEIN"/>
    <property type="match status" value="1"/>
</dbReference>
<name>A0A8H5BC50_9AGAR</name>
<dbReference type="Proteomes" id="UP000567179">
    <property type="component" value="Unassembled WGS sequence"/>
</dbReference>
<evidence type="ECO:0000313" key="3">
    <source>
        <dbReference type="EMBL" id="KAF5319718.1"/>
    </source>
</evidence>
<evidence type="ECO:0000256" key="1">
    <source>
        <dbReference type="SAM" id="Phobius"/>
    </source>
</evidence>
<gene>
    <name evidence="3" type="ORF">D9619_008607</name>
</gene>
<evidence type="ECO:0000313" key="4">
    <source>
        <dbReference type="Proteomes" id="UP000567179"/>
    </source>
</evidence>
<keyword evidence="1" id="KW-1133">Transmembrane helix</keyword>